<dbReference type="InterPro" id="IPR032710">
    <property type="entry name" value="NTF2-like_dom_sf"/>
</dbReference>
<comment type="caution">
    <text evidence="2">The sequence shown here is derived from an EMBL/GenBank/DDBJ whole genome shotgun (WGS) entry which is preliminary data.</text>
</comment>
<accession>A0A8J8AZN0</accession>
<dbReference type="SUPFAM" id="SSF54427">
    <property type="entry name" value="NTF2-like"/>
    <property type="match status" value="1"/>
</dbReference>
<dbReference type="Proteomes" id="UP000675747">
    <property type="component" value="Unassembled WGS sequence"/>
</dbReference>
<organism evidence="2">
    <name type="scientific">Coralloluteibacterium stylophorae</name>
    <dbReference type="NCBI Taxonomy" id="1776034"/>
    <lineage>
        <taxon>Bacteria</taxon>
        <taxon>Pseudomonadati</taxon>
        <taxon>Pseudomonadota</taxon>
        <taxon>Gammaproteobacteria</taxon>
        <taxon>Lysobacterales</taxon>
        <taxon>Lysobacteraceae</taxon>
        <taxon>Coralloluteibacterium</taxon>
    </lineage>
</organism>
<reference evidence="2" key="2">
    <citation type="submission" date="2021-04" db="EMBL/GenBank/DDBJ databases">
        <authorList>
            <person name="Karlyshev A.V."/>
        </authorList>
    </citation>
    <scope>NUCLEOTIDE SEQUENCE</scope>
    <source>
        <strain evidence="2">LMG 29479</strain>
    </source>
</reference>
<dbReference type="EMBL" id="JAGQFT010000206">
    <property type="protein sequence ID" value="MBR0563949.1"/>
    <property type="molecule type" value="Genomic_DNA"/>
</dbReference>
<evidence type="ECO:0000313" key="3">
    <source>
        <dbReference type="EMBL" id="MBS7458661.1"/>
    </source>
</evidence>
<proteinExistence type="predicted"/>
<evidence type="ECO:0000313" key="2">
    <source>
        <dbReference type="EMBL" id="MBR0563949.1"/>
    </source>
</evidence>
<dbReference type="EMBL" id="JAGQFT020000013">
    <property type="protein sequence ID" value="MBS7458661.1"/>
    <property type="molecule type" value="Genomic_DNA"/>
</dbReference>
<keyword evidence="4" id="KW-1185">Reference proteome</keyword>
<dbReference type="AlphaFoldDB" id="A0A8J8AZN0"/>
<dbReference type="NCBIfam" id="TIGR02246">
    <property type="entry name" value="SgcJ/EcaC family oxidoreductase"/>
    <property type="match status" value="1"/>
</dbReference>
<name>A0A8J8AZN0_9GAMM</name>
<evidence type="ECO:0000259" key="1">
    <source>
        <dbReference type="Pfam" id="PF14534"/>
    </source>
</evidence>
<feature type="domain" description="DUF4440" evidence="1">
    <location>
        <begin position="2"/>
        <end position="102"/>
    </location>
</feature>
<dbReference type="Pfam" id="PF14534">
    <property type="entry name" value="DUF4440"/>
    <property type="match status" value="1"/>
</dbReference>
<gene>
    <name evidence="3" type="ORF">KB893_016085</name>
    <name evidence="2" type="ORF">KB893_15745</name>
</gene>
<dbReference type="InterPro" id="IPR011944">
    <property type="entry name" value="Steroid_delta5-4_isomerase"/>
</dbReference>
<dbReference type="InterPro" id="IPR027843">
    <property type="entry name" value="DUF4440"/>
</dbReference>
<reference evidence="3 4" key="1">
    <citation type="journal article" date="2021" name="Microbiol. Resour. Announc.">
        <title>Draft Genome Sequence of Coralloluteibacterium stylophorae LMG 29479T.</title>
        <authorList>
            <person name="Karlyshev A.V."/>
            <person name="Kudryashova E.B."/>
            <person name="Ariskina E.V."/>
            <person name="Conroy A.P."/>
            <person name="Abidueva E.Y."/>
        </authorList>
    </citation>
    <scope>NUCLEOTIDE SEQUENCE [LARGE SCALE GENOMIC DNA]</scope>
    <source>
        <strain evidence="3 4">LMG 29479</strain>
    </source>
</reference>
<sequence>MTATKAGDSKAVLELMTEDVVFLVSGQEPFGKSAFAEASKAQSGASVEFDGESEILEVKVLGDWAYTLTKLRVTSTQPGKKPMVRSGHTLTVLRKNAGKWRISRDANLLVPVSAPEVGA</sequence>
<protein>
    <submittedName>
        <fullName evidence="2">SgcJ/EcaC family oxidoreductase</fullName>
    </submittedName>
</protein>
<dbReference type="Gene3D" id="3.10.450.50">
    <property type="match status" value="1"/>
</dbReference>
<evidence type="ECO:0000313" key="4">
    <source>
        <dbReference type="Proteomes" id="UP000675747"/>
    </source>
</evidence>